<keyword evidence="1" id="KW-0547">Nucleotide-binding</keyword>
<dbReference type="CDD" id="cd07302">
    <property type="entry name" value="CHD"/>
    <property type="match status" value="1"/>
</dbReference>
<feature type="region of interest" description="Disordered" evidence="3">
    <location>
        <begin position="918"/>
        <end position="958"/>
    </location>
</feature>
<sequence length="1438" mass="161586">MTTEIIPEKQTIASTGDPKALNTYVETYNSSRDLVISDGSSDEDDDDDDTVDVNETKQVSGSINISNLNPVKRLLSGEKIEDDKSLVEPEEFAGIEDKVIAKNLRIIVFAIFFTLGIALPIIVYKTMSKNQEESFEGTFRSLSTKVIDVVDVRLARQLAAVDSLRIALTSYASSSSDEDQLMSHSNYLWPYVTLPDWDLRAENVRDMGELLSISLSPVVTAEQRPEWQNYTQETLKWLWETQERQSHDRTRPRKLKRTGSLPNVDSVVQSNGKNDTDDVEWVVQNGQYVSKDIYRPRPSGVGFAVESAQNSPFLPMWTQAPAVSALINLNIFSLAAFGTAAAEAVGTGEVTLSRVYDLTAAGSAQRALLTDYFTLLLRDNNEGSNATRYDGGPVATLSFPVFDTFDVSRQGLVAILMSVIQFQQYFNNVLPGESGAVMAVVSNTCGDVFSYEIDGEVVIYLGEGDLHDPFLEHLGQSCNFSSFADATTHSHGGYNFNKDYCPYSVAVFPTAAMHEQYITSDPEVYAVSIAVVIIVISLISLAYDLIVQRRMKRIMFAAQNRHALLTKLYPSNVREILLREEQEKKDRLTPRRNSNGSFPGTFGLGISSRRSSGDNASVPQESNSGENRRHSNEGPRRNSGDHLISEIFHSGVSGAVSGVNVAVHGVSNVVTGVGTMAGYLLTPLAPSKLRLRFLLKEDDDKGSGENTSTSKSEGNAVATERPIADLFPNCTVLFADISGFTAWSSERQPEQVFTLLQEIFQAFDRLATKRNVFKVETIGDCYVAVTGLPDPQPDHAVRMTKFARACMKKCTEITMRLEVTLGPGTGGLRMRFGLHSGPVTAGVLRGEKSRFQLFGDTVNTASRIESTGQRNRIQVSQQTADLLVEAGKENWVVPRKDLVEAKGKGTIQTYWVLTTRRPSTTDETPKHRPKFVPIAPSSVEEDDTDNDSQEGSVWGQDEEEELNESINLSFIPQHQIKAHYERLIDWQVELFSKILVEIVAGRDYSSFDDEQVPDPSSVVKHDGPVFEEVLECIELPKFDPRAARARNTSERIFELSTEVMGELRGFIRAIASRYRQNPFHSYAHASHVIQSANKLLGRIVKPEFVNYRRSSLNAIALDLHDYTYGITSDPLTHFAVLFATLIHDVDHSGVSNGQRGIEEPEMAALYRNKSIAEQNSIDIAWHELSKERYKNLRKCICATEDELRRFRQLIVNLVMATDIFDKDMKELRNRRWNKAFHRDVNNRERTITLDSMEEDRNMRATIVIEHIIQAADVSHCMQHWQVYKRWNERFFQEMYLAYEEGRGGSDPSQGWYNGELWFFDNYIIPLAKKLEECGVFGVSSDECLNYALENRREWAAKGKEIVEEMVQRFRIWRITGQVLENPLLDPTRPQTDIICNENNNVSTSESSIRFEEEVIEFTGVGDEVHDIYSDDESMIIDA</sequence>
<feature type="transmembrane region" description="Helical" evidence="4">
    <location>
        <begin position="524"/>
        <end position="546"/>
    </location>
</feature>
<dbReference type="PANTHER" id="PTHR11920:SF335">
    <property type="entry name" value="GUANYLATE CYCLASE"/>
    <property type="match status" value="1"/>
</dbReference>
<dbReference type="PANTHER" id="PTHR11920">
    <property type="entry name" value="GUANYLYL CYCLASE"/>
    <property type="match status" value="1"/>
</dbReference>
<evidence type="ECO:0000313" key="6">
    <source>
        <dbReference type="EMBL" id="KAG7366612.1"/>
    </source>
</evidence>
<dbReference type="Pfam" id="PF00211">
    <property type="entry name" value="Guanylate_cyc"/>
    <property type="match status" value="1"/>
</dbReference>
<accession>A0A9K3Q0A0</accession>
<dbReference type="GO" id="GO:0004016">
    <property type="term" value="F:adenylate cyclase activity"/>
    <property type="evidence" value="ECO:0007669"/>
    <property type="project" value="TreeGrafter"/>
</dbReference>
<dbReference type="SMART" id="SM00044">
    <property type="entry name" value="CYCc"/>
    <property type="match status" value="1"/>
</dbReference>
<keyword evidence="7" id="KW-1185">Reference proteome</keyword>
<dbReference type="InterPro" id="IPR003607">
    <property type="entry name" value="HD/PDEase_dom"/>
</dbReference>
<evidence type="ECO:0000256" key="4">
    <source>
        <dbReference type="SAM" id="Phobius"/>
    </source>
</evidence>
<reference evidence="6" key="2">
    <citation type="submission" date="2021-04" db="EMBL/GenBank/DDBJ databases">
        <authorList>
            <person name="Podell S."/>
        </authorList>
    </citation>
    <scope>NUCLEOTIDE SEQUENCE</scope>
    <source>
        <strain evidence="6">Hildebrandi</strain>
    </source>
</reference>
<dbReference type="OrthoDB" id="546632at2759"/>
<dbReference type="EMBL" id="JAGRRH010000007">
    <property type="protein sequence ID" value="KAG7366612.1"/>
    <property type="molecule type" value="Genomic_DNA"/>
</dbReference>
<keyword evidence="4" id="KW-0812">Transmembrane</keyword>
<evidence type="ECO:0000259" key="5">
    <source>
        <dbReference type="PROSITE" id="PS50125"/>
    </source>
</evidence>
<dbReference type="GO" id="GO:0001653">
    <property type="term" value="F:peptide receptor activity"/>
    <property type="evidence" value="ECO:0007669"/>
    <property type="project" value="TreeGrafter"/>
</dbReference>
<evidence type="ECO:0000256" key="2">
    <source>
        <dbReference type="ARBA" id="ARBA00023239"/>
    </source>
</evidence>
<feature type="domain" description="Guanylate cyclase" evidence="5">
    <location>
        <begin position="731"/>
        <end position="865"/>
    </location>
</feature>
<keyword evidence="2" id="KW-0456">Lyase</keyword>
<dbReference type="GO" id="GO:0007168">
    <property type="term" value="P:receptor guanylyl cyclase signaling pathway"/>
    <property type="evidence" value="ECO:0007669"/>
    <property type="project" value="TreeGrafter"/>
</dbReference>
<proteinExistence type="predicted"/>
<keyword evidence="4" id="KW-0472">Membrane</keyword>
<reference evidence="6" key="1">
    <citation type="journal article" date="2021" name="Sci. Rep.">
        <title>Diploid genomic architecture of Nitzschia inconspicua, an elite biomass production diatom.</title>
        <authorList>
            <person name="Oliver A."/>
            <person name="Podell S."/>
            <person name="Pinowska A."/>
            <person name="Traller J.C."/>
            <person name="Smith S.R."/>
            <person name="McClure R."/>
            <person name="Beliaev A."/>
            <person name="Bohutskyi P."/>
            <person name="Hill E.A."/>
            <person name="Rabines A."/>
            <person name="Zheng H."/>
            <person name="Allen L.Z."/>
            <person name="Kuo A."/>
            <person name="Grigoriev I.V."/>
            <person name="Allen A.E."/>
            <person name="Hazlebeck D."/>
            <person name="Allen E.E."/>
        </authorList>
    </citation>
    <scope>NUCLEOTIDE SEQUENCE</scope>
    <source>
        <strain evidence="6">Hildebrandi</strain>
    </source>
</reference>
<protein>
    <submittedName>
        <fullName evidence="6">Adenylate/guanylate cyclase</fullName>
    </submittedName>
</protein>
<organism evidence="6 7">
    <name type="scientific">Nitzschia inconspicua</name>
    <dbReference type="NCBI Taxonomy" id="303405"/>
    <lineage>
        <taxon>Eukaryota</taxon>
        <taxon>Sar</taxon>
        <taxon>Stramenopiles</taxon>
        <taxon>Ochrophyta</taxon>
        <taxon>Bacillariophyta</taxon>
        <taxon>Bacillariophyceae</taxon>
        <taxon>Bacillariophycidae</taxon>
        <taxon>Bacillariales</taxon>
        <taxon>Bacillariaceae</taxon>
        <taxon>Nitzschia</taxon>
    </lineage>
</organism>
<dbReference type="GO" id="GO:0005886">
    <property type="term" value="C:plasma membrane"/>
    <property type="evidence" value="ECO:0007669"/>
    <property type="project" value="TreeGrafter"/>
</dbReference>
<dbReference type="GO" id="GO:0000166">
    <property type="term" value="F:nucleotide binding"/>
    <property type="evidence" value="ECO:0007669"/>
    <property type="project" value="UniProtKB-KW"/>
</dbReference>
<dbReference type="InterPro" id="IPR050401">
    <property type="entry name" value="Cyclic_nucleotide_synthase"/>
</dbReference>
<dbReference type="PROSITE" id="PS50125">
    <property type="entry name" value="GUANYLATE_CYCLASE_2"/>
    <property type="match status" value="1"/>
</dbReference>
<dbReference type="InterPro" id="IPR002073">
    <property type="entry name" value="PDEase_catalytic_dom"/>
</dbReference>
<dbReference type="GO" id="GO:0004114">
    <property type="term" value="F:3',5'-cyclic-nucleotide phosphodiesterase activity"/>
    <property type="evidence" value="ECO:0007669"/>
    <property type="project" value="InterPro"/>
</dbReference>
<dbReference type="SMART" id="SM00471">
    <property type="entry name" value="HDc"/>
    <property type="match status" value="1"/>
</dbReference>
<feature type="compositionally biased region" description="Basic and acidic residues" evidence="3">
    <location>
        <begin position="626"/>
        <end position="641"/>
    </location>
</feature>
<comment type="caution">
    <text evidence="6">The sequence shown here is derived from an EMBL/GenBank/DDBJ whole genome shotgun (WGS) entry which is preliminary data.</text>
</comment>
<feature type="compositionally biased region" description="Polar residues" evidence="3">
    <location>
        <begin position="260"/>
        <end position="273"/>
    </location>
</feature>
<feature type="compositionally biased region" description="Polar residues" evidence="3">
    <location>
        <begin position="608"/>
        <end position="625"/>
    </location>
</feature>
<dbReference type="GO" id="GO:0035556">
    <property type="term" value="P:intracellular signal transduction"/>
    <property type="evidence" value="ECO:0007669"/>
    <property type="project" value="InterPro"/>
</dbReference>
<feature type="compositionally biased region" description="Acidic residues" evidence="3">
    <location>
        <begin position="939"/>
        <end position="948"/>
    </location>
</feature>
<gene>
    <name evidence="6" type="ORF">IV203_029282</name>
</gene>
<keyword evidence="4" id="KW-1133">Transmembrane helix</keyword>
<dbReference type="Proteomes" id="UP000693970">
    <property type="component" value="Unassembled WGS sequence"/>
</dbReference>
<feature type="transmembrane region" description="Helical" evidence="4">
    <location>
        <begin position="106"/>
        <end position="124"/>
    </location>
</feature>
<evidence type="ECO:0000313" key="7">
    <source>
        <dbReference type="Proteomes" id="UP000693970"/>
    </source>
</evidence>
<feature type="region of interest" description="Disordered" evidence="3">
    <location>
        <begin position="248"/>
        <end position="276"/>
    </location>
</feature>
<name>A0A9K3Q0A0_9STRA</name>
<dbReference type="GO" id="GO:0004383">
    <property type="term" value="F:guanylate cyclase activity"/>
    <property type="evidence" value="ECO:0007669"/>
    <property type="project" value="TreeGrafter"/>
</dbReference>
<feature type="region of interest" description="Disordered" evidence="3">
    <location>
        <begin position="607"/>
        <end position="641"/>
    </location>
</feature>
<dbReference type="Pfam" id="PF00233">
    <property type="entry name" value="PDEase_I"/>
    <property type="match status" value="1"/>
</dbReference>
<evidence type="ECO:0000256" key="1">
    <source>
        <dbReference type="ARBA" id="ARBA00022741"/>
    </source>
</evidence>
<evidence type="ECO:0000256" key="3">
    <source>
        <dbReference type="SAM" id="MobiDB-lite"/>
    </source>
</evidence>
<dbReference type="InterPro" id="IPR001054">
    <property type="entry name" value="A/G_cyclase"/>
</dbReference>